<dbReference type="SMART" id="SM00823">
    <property type="entry name" value="PKS_PP"/>
    <property type="match status" value="1"/>
</dbReference>
<dbReference type="RefSeq" id="WP_121005716.1">
    <property type="nucleotide sequence ID" value="NZ_RBXO01000001.1"/>
</dbReference>
<dbReference type="Pfam" id="PF00668">
    <property type="entry name" value="Condensation"/>
    <property type="match status" value="1"/>
</dbReference>
<comment type="caution">
    <text evidence="5">The sequence shown here is derived from an EMBL/GenBank/DDBJ whole genome shotgun (WGS) entry which is preliminary data.</text>
</comment>
<dbReference type="GO" id="GO:0031177">
    <property type="term" value="F:phosphopantetheine binding"/>
    <property type="evidence" value="ECO:0007669"/>
    <property type="project" value="InterPro"/>
</dbReference>
<dbReference type="InterPro" id="IPR036736">
    <property type="entry name" value="ACP-like_sf"/>
</dbReference>
<evidence type="ECO:0000313" key="6">
    <source>
        <dbReference type="Proteomes" id="UP000282084"/>
    </source>
</evidence>
<comment type="cofactor">
    <cofactor evidence="1">
        <name>pantetheine 4'-phosphate</name>
        <dbReference type="ChEBI" id="CHEBI:47942"/>
    </cofactor>
</comment>
<dbReference type="PROSITE" id="PS50075">
    <property type="entry name" value="CARRIER"/>
    <property type="match status" value="1"/>
</dbReference>
<keyword evidence="6" id="KW-1185">Reference proteome</keyword>
<dbReference type="InterPro" id="IPR009081">
    <property type="entry name" value="PP-bd_ACP"/>
</dbReference>
<proteinExistence type="predicted"/>
<accession>A0A495VYB5</accession>
<dbReference type="EMBL" id="RBXO01000001">
    <property type="protein sequence ID" value="RKT54239.1"/>
    <property type="molecule type" value="Genomic_DNA"/>
</dbReference>
<dbReference type="InterPro" id="IPR001242">
    <property type="entry name" value="Condensation_dom"/>
</dbReference>
<dbReference type="GO" id="GO:0008610">
    <property type="term" value="P:lipid biosynthetic process"/>
    <property type="evidence" value="ECO:0007669"/>
    <property type="project" value="UniProtKB-ARBA"/>
</dbReference>
<evidence type="ECO:0000256" key="2">
    <source>
        <dbReference type="ARBA" id="ARBA00022450"/>
    </source>
</evidence>
<dbReference type="InterPro" id="IPR006162">
    <property type="entry name" value="Ppantetheine_attach_site"/>
</dbReference>
<dbReference type="PANTHER" id="PTHR45398">
    <property type="match status" value="1"/>
</dbReference>
<feature type="domain" description="Carrier" evidence="4">
    <location>
        <begin position="3"/>
        <end position="76"/>
    </location>
</feature>
<dbReference type="Gene3D" id="1.10.1200.10">
    <property type="entry name" value="ACP-like"/>
    <property type="match status" value="1"/>
</dbReference>
<protein>
    <submittedName>
        <fullName evidence="5">Phosphopantetheine binding protein</fullName>
    </submittedName>
</protein>
<dbReference type="SUPFAM" id="SSF47336">
    <property type="entry name" value="ACP-like"/>
    <property type="match status" value="1"/>
</dbReference>
<dbReference type="Pfam" id="PF00550">
    <property type="entry name" value="PP-binding"/>
    <property type="match status" value="1"/>
</dbReference>
<dbReference type="PROSITE" id="PS00012">
    <property type="entry name" value="PHOSPHOPANTETHEINE"/>
    <property type="match status" value="1"/>
</dbReference>
<evidence type="ECO:0000259" key="4">
    <source>
        <dbReference type="PROSITE" id="PS50075"/>
    </source>
</evidence>
<dbReference type="Gene3D" id="3.30.559.10">
    <property type="entry name" value="Chloramphenicol acetyltransferase-like domain"/>
    <property type="match status" value="1"/>
</dbReference>
<dbReference type="SUPFAM" id="SSF52777">
    <property type="entry name" value="CoA-dependent acyltransferases"/>
    <property type="match status" value="2"/>
</dbReference>
<dbReference type="AlphaFoldDB" id="A0A495VYB5"/>
<name>A0A495VYB5_9PSEU</name>
<dbReference type="InterPro" id="IPR020806">
    <property type="entry name" value="PKS_PP-bd"/>
</dbReference>
<dbReference type="Proteomes" id="UP000282084">
    <property type="component" value="Unassembled WGS sequence"/>
</dbReference>
<dbReference type="PANTHER" id="PTHR45398:SF1">
    <property type="entry name" value="ENZYME, PUTATIVE (JCVI)-RELATED"/>
    <property type="match status" value="1"/>
</dbReference>
<dbReference type="OrthoDB" id="2472181at2"/>
<evidence type="ECO:0000256" key="3">
    <source>
        <dbReference type="ARBA" id="ARBA00022553"/>
    </source>
</evidence>
<reference evidence="5 6" key="1">
    <citation type="submission" date="2018-10" db="EMBL/GenBank/DDBJ databases">
        <title>Sequencing the genomes of 1000 actinobacteria strains.</title>
        <authorList>
            <person name="Klenk H.-P."/>
        </authorList>
    </citation>
    <scope>NUCLEOTIDE SEQUENCE [LARGE SCALE GENOMIC DNA]</scope>
    <source>
        <strain evidence="5 6">DSM 43800</strain>
    </source>
</reference>
<gene>
    <name evidence="5" type="ORF">C8E97_2855</name>
</gene>
<sequence length="517" mass="55185">MATDIRRTEDLLVDIWSEVLGVEVTRSDNFFDLGGDSILAIQVVAKAAAAGLAVGPTQLISHQTVAELALVTSEVDGGARVPLPEGSLPLTAIQRELLRRQPHPEHYNQSVLLACEQPDVEALRAAFHAVVAHHDAFALRFGVTDGEPAWQWYERDTEPPPFDVVTTRVGEDPATLLQRCTARSQATLDPGAGPVVRATLLDLGPAGHRLFLVAHHLVVDSVSWRILIDDLTTAYRQLRAGRPVALPPPGTPFGTWARLMAEHAGDPDCGGELDLWRDRAARSSALPWADHSRDRWPAQRIDEATTWSAELDEDTTSLLLARVRRLPDVPVEAVLLGAVATAAGRCADAGSVTIDVERHGREPLFPEVDVSRTVGWFTQVHPVVVPVSGGTGRAAEAAARELRSTPCGGVRFGLLAARDEVLAGAPLPGVLFNYLGRATGGQAGPLTEVAEPVGPDREPANLLTHPVEFIAAIDGGRLHITVTCAGMAPERSRAEPLGRACVAALAELVEPATGVRS</sequence>
<dbReference type="Gene3D" id="3.30.559.30">
    <property type="entry name" value="Nonribosomal peptide synthetase, condensation domain"/>
    <property type="match status" value="1"/>
</dbReference>
<organism evidence="5 6">
    <name type="scientific">Saccharothrix australiensis</name>
    <dbReference type="NCBI Taxonomy" id="2072"/>
    <lineage>
        <taxon>Bacteria</taxon>
        <taxon>Bacillati</taxon>
        <taxon>Actinomycetota</taxon>
        <taxon>Actinomycetes</taxon>
        <taxon>Pseudonocardiales</taxon>
        <taxon>Pseudonocardiaceae</taxon>
        <taxon>Saccharothrix</taxon>
    </lineage>
</organism>
<evidence type="ECO:0000256" key="1">
    <source>
        <dbReference type="ARBA" id="ARBA00001957"/>
    </source>
</evidence>
<keyword evidence="3" id="KW-0597">Phosphoprotein</keyword>
<keyword evidence="2" id="KW-0596">Phosphopantetheine</keyword>
<evidence type="ECO:0000313" key="5">
    <source>
        <dbReference type="EMBL" id="RKT54239.1"/>
    </source>
</evidence>
<dbReference type="GO" id="GO:0003824">
    <property type="term" value="F:catalytic activity"/>
    <property type="evidence" value="ECO:0007669"/>
    <property type="project" value="InterPro"/>
</dbReference>
<dbReference type="InterPro" id="IPR023213">
    <property type="entry name" value="CAT-like_dom_sf"/>
</dbReference>